<accession>A0ABU8ZTX7</accession>
<gene>
    <name evidence="2" type="ORF">WLF18_01505</name>
</gene>
<organism evidence="2 3">
    <name type="scientific">Pseudomonas shirazensis</name>
    <dbReference type="NCBI Taxonomy" id="2745494"/>
    <lineage>
        <taxon>Bacteria</taxon>
        <taxon>Pseudomonadati</taxon>
        <taxon>Pseudomonadota</taxon>
        <taxon>Gammaproteobacteria</taxon>
        <taxon>Pseudomonadales</taxon>
        <taxon>Pseudomonadaceae</taxon>
        <taxon>Pseudomonas</taxon>
    </lineage>
</organism>
<dbReference type="Pfam" id="PF06890">
    <property type="entry name" value="Phage_Mu_Gp45"/>
    <property type="match status" value="1"/>
</dbReference>
<dbReference type="Proteomes" id="UP001386972">
    <property type="component" value="Unassembled WGS sequence"/>
</dbReference>
<comment type="caution">
    <text evidence="2">The sequence shown here is derived from an EMBL/GenBank/DDBJ whole genome shotgun (WGS) entry which is preliminary data.</text>
</comment>
<dbReference type="RefSeq" id="WP_340609965.1">
    <property type="nucleotide sequence ID" value="NZ_JBBNAW010000001.1"/>
</dbReference>
<dbReference type="InterPro" id="IPR053861">
    <property type="entry name" value="Phage_Mu_Gp45_N"/>
</dbReference>
<proteinExistence type="predicted"/>
<evidence type="ECO:0000313" key="3">
    <source>
        <dbReference type="Proteomes" id="UP001386972"/>
    </source>
</evidence>
<protein>
    <submittedName>
        <fullName evidence="2">Phage baseplate assembly protein V</fullName>
    </submittedName>
</protein>
<evidence type="ECO:0000313" key="2">
    <source>
        <dbReference type="EMBL" id="MEK2607785.1"/>
    </source>
</evidence>
<dbReference type="PIRSF" id="PIRSF012337">
    <property type="entry name" value="gp45"/>
    <property type="match status" value="1"/>
</dbReference>
<sequence>MKPLRNLIARGVVALVDAGSKLQGLQMRLTADEVKDGMEHFEPYGFTSNPQPGAEALALFLGGDRSHGVVVCVSDRRFRLQALESGEVALYTDEGDFLHFKRGRVIEVETMTLKIKAQTGVDFDTPLIRTTGRIEAAGDVVAVGVSTSLHVHEGSDKRPVKGA</sequence>
<name>A0ABU8ZTX7_9PSED</name>
<dbReference type="InterPro" id="IPR014462">
    <property type="entry name" value="Phage_Mu_Gp45"/>
</dbReference>
<keyword evidence="3" id="KW-1185">Reference proteome</keyword>
<dbReference type="EMBL" id="JBBNAW010000001">
    <property type="protein sequence ID" value="MEK2607785.1"/>
    <property type="molecule type" value="Genomic_DNA"/>
</dbReference>
<evidence type="ECO:0000259" key="1">
    <source>
        <dbReference type="Pfam" id="PF06890"/>
    </source>
</evidence>
<feature type="domain" description="Bacteriophage Mu Gp45 N-terminal" evidence="1">
    <location>
        <begin position="10"/>
        <end position="77"/>
    </location>
</feature>
<dbReference type="NCBIfam" id="TIGR01644">
    <property type="entry name" value="phage_P2_V"/>
    <property type="match status" value="1"/>
</dbReference>
<reference evidence="2 3" key="1">
    <citation type="submission" date="2024-03" db="EMBL/GenBank/DDBJ databases">
        <title>Screening, Identification and Application of a Plant Lactobacillus Strain.</title>
        <authorList>
            <person name="Li Y.L."/>
        </authorList>
    </citation>
    <scope>NUCLEOTIDE SEQUENCE [LARGE SCALE GENOMIC DNA]</scope>
    <source>
        <strain evidence="2 3">JDB</strain>
    </source>
</reference>
<dbReference type="InterPro" id="IPR013046">
    <property type="entry name" value="GpV/Gp45"/>
</dbReference>